<keyword evidence="3" id="KW-0804">Transcription</keyword>
<dbReference type="Gene3D" id="1.10.1660.10">
    <property type="match status" value="1"/>
</dbReference>
<dbReference type="CDD" id="cd01104">
    <property type="entry name" value="HTH_MlrA-CarA"/>
    <property type="match status" value="1"/>
</dbReference>
<dbReference type="GO" id="GO:0003677">
    <property type="term" value="F:DNA binding"/>
    <property type="evidence" value="ECO:0007669"/>
    <property type="project" value="UniProtKB-KW"/>
</dbReference>
<evidence type="ECO:0000313" key="6">
    <source>
        <dbReference type="Proteomes" id="UP000239687"/>
    </source>
</evidence>
<dbReference type="SMART" id="SM00422">
    <property type="entry name" value="HTH_MERR"/>
    <property type="match status" value="1"/>
</dbReference>
<keyword evidence="2" id="KW-0238">DNA-binding</keyword>
<evidence type="ECO:0000259" key="4">
    <source>
        <dbReference type="PROSITE" id="PS50937"/>
    </source>
</evidence>
<reference evidence="5 6" key="1">
    <citation type="submission" date="2018-02" db="EMBL/GenBank/DDBJ databases">
        <title>Draft genome sequencing of Pseudomonas frederiksbergensis 11-D3.</title>
        <authorList>
            <person name="Zheng B.-X."/>
        </authorList>
    </citation>
    <scope>NUCLEOTIDE SEQUENCE [LARGE SCALE GENOMIC DNA]</scope>
    <source>
        <strain evidence="5 6">11-D3</strain>
    </source>
</reference>
<dbReference type="PANTHER" id="PTHR30204">
    <property type="entry name" value="REDOX-CYCLING DRUG-SENSING TRANSCRIPTIONAL ACTIVATOR SOXR"/>
    <property type="match status" value="1"/>
</dbReference>
<organism evidence="5 6">
    <name type="scientific">Pseudomonas frederiksbergensis</name>
    <dbReference type="NCBI Taxonomy" id="104087"/>
    <lineage>
        <taxon>Bacteria</taxon>
        <taxon>Pseudomonadati</taxon>
        <taxon>Pseudomonadota</taxon>
        <taxon>Gammaproteobacteria</taxon>
        <taxon>Pseudomonadales</taxon>
        <taxon>Pseudomonadaceae</taxon>
        <taxon>Pseudomonas</taxon>
    </lineage>
</organism>
<comment type="caution">
    <text evidence="5">The sequence shown here is derived from an EMBL/GenBank/DDBJ whole genome shotgun (WGS) entry which is preliminary data.</text>
</comment>
<accession>A0A2S8HTG2</accession>
<protein>
    <submittedName>
        <fullName evidence="5">Helix-turn-helix-type transcriptional regulator</fullName>
    </submittedName>
</protein>
<dbReference type="SUPFAM" id="SSF46955">
    <property type="entry name" value="Putative DNA-binding domain"/>
    <property type="match status" value="1"/>
</dbReference>
<dbReference type="Pfam" id="PF13411">
    <property type="entry name" value="MerR_1"/>
    <property type="match status" value="1"/>
</dbReference>
<gene>
    <name evidence="5" type="ORF">C5612_03720</name>
</gene>
<name>A0A2S8HTG2_9PSED</name>
<dbReference type="EMBL" id="PUIN01000002">
    <property type="protein sequence ID" value="PQP05751.1"/>
    <property type="molecule type" value="Genomic_DNA"/>
</dbReference>
<dbReference type="InterPro" id="IPR009061">
    <property type="entry name" value="DNA-bd_dom_put_sf"/>
</dbReference>
<proteinExistence type="predicted"/>
<evidence type="ECO:0000313" key="5">
    <source>
        <dbReference type="EMBL" id="PQP05751.1"/>
    </source>
</evidence>
<keyword evidence="1" id="KW-0805">Transcription regulation</keyword>
<dbReference type="AlphaFoldDB" id="A0A2S8HTG2"/>
<dbReference type="GO" id="GO:0003700">
    <property type="term" value="F:DNA-binding transcription factor activity"/>
    <property type="evidence" value="ECO:0007669"/>
    <property type="project" value="InterPro"/>
</dbReference>
<sequence>MDPNIYRDVDLKMPVLTDLAPDLPSSISLNREELFPIREVARLTGVNPVTLRAWERRYGLIQPTRTESGHRLYSLIDIERVRSILGWIERGVAVSKIGKILAKTEPLQVPERIIPDELVQADYGQWQQQVKAAVSVFDEVQLEHVYGQIFSSYPLTVVFQDILIPIWKLLLQRHDAFGQTSEWLFLDGFLRSRVLQRLLLVRVMQPRRVIVCALADQCRELEVLVTALYLSSVDSAIQLLAIGQPFDELILVCEKIKPRALVLISNHAPAAELPRRLNRLAMGLDCQLFLAGDASDLAQESLAGSSVGCLGNEGVLMRQRLKQFLAGNLDT</sequence>
<dbReference type="PROSITE" id="PS50937">
    <property type="entry name" value="HTH_MERR_2"/>
    <property type="match status" value="1"/>
</dbReference>
<dbReference type="Proteomes" id="UP000239687">
    <property type="component" value="Unassembled WGS sequence"/>
</dbReference>
<evidence type="ECO:0000256" key="3">
    <source>
        <dbReference type="ARBA" id="ARBA00023163"/>
    </source>
</evidence>
<evidence type="ECO:0000256" key="2">
    <source>
        <dbReference type="ARBA" id="ARBA00023125"/>
    </source>
</evidence>
<dbReference type="InterPro" id="IPR000551">
    <property type="entry name" value="MerR-type_HTH_dom"/>
</dbReference>
<evidence type="ECO:0000256" key="1">
    <source>
        <dbReference type="ARBA" id="ARBA00023015"/>
    </source>
</evidence>
<feature type="domain" description="HTH merR-type" evidence="4">
    <location>
        <begin position="34"/>
        <end position="103"/>
    </location>
</feature>
<dbReference type="InterPro" id="IPR047057">
    <property type="entry name" value="MerR_fam"/>
</dbReference>
<dbReference type="PANTHER" id="PTHR30204:SF67">
    <property type="entry name" value="HTH-TYPE TRANSCRIPTIONAL REGULATOR MLRA-RELATED"/>
    <property type="match status" value="1"/>
</dbReference>